<dbReference type="SMART" id="SM00345">
    <property type="entry name" value="HTH_GNTR"/>
    <property type="match status" value="1"/>
</dbReference>
<keyword evidence="3" id="KW-0804">Transcription</keyword>
<dbReference type="InterPro" id="IPR036390">
    <property type="entry name" value="WH_DNA-bd_sf"/>
</dbReference>
<dbReference type="PRINTS" id="PR00035">
    <property type="entry name" value="HTHGNTR"/>
</dbReference>
<keyword evidence="1" id="KW-0805">Transcription regulation</keyword>
<dbReference type="Proteomes" id="UP000782610">
    <property type="component" value="Unassembled WGS sequence"/>
</dbReference>
<dbReference type="SUPFAM" id="SSF46785">
    <property type="entry name" value="Winged helix' DNA-binding domain"/>
    <property type="match status" value="1"/>
</dbReference>
<dbReference type="PANTHER" id="PTHR43537">
    <property type="entry name" value="TRANSCRIPTIONAL REGULATOR, GNTR FAMILY"/>
    <property type="match status" value="1"/>
</dbReference>
<dbReference type="EMBL" id="JACRAF010000035">
    <property type="protein sequence ID" value="MBI4922621.1"/>
    <property type="molecule type" value="Genomic_DNA"/>
</dbReference>
<dbReference type="CDD" id="cd07377">
    <property type="entry name" value="WHTH_GntR"/>
    <property type="match status" value="1"/>
</dbReference>
<evidence type="ECO:0000313" key="5">
    <source>
        <dbReference type="EMBL" id="MBI4922621.1"/>
    </source>
</evidence>
<evidence type="ECO:0000256" key="2">
    <source>
        <dbReference type="ARBA" id="ARBA00023125"/>
    </source>
</evidence>
<proteinExistence type="predicted"/>
<evidence type="ECO:0000259" key="4">
    <source>
        <dbReference type="PROSITE" id="PS50949"/>
    </source>
</evidence>
<gene>
    <name evidence="5" type="ORF">HY834_12815</name>
</gene>
<dbReference type="InterPro" id="IPR011711">
    <property type="entry name" value="GntR_C"/>
</dbReference>
<keyword evidence="2" id="KW-0238">DNA-binding</keyword>
<name>A0A933L2Y7_9HYPH</name>
<reference evidence="5" key="1">
    <citation type="submission" date="2020-07" db="EMBL/GenBank/DDBJ databases">
        <title>Huge and variable diversity of episymbiotic CPR bacteria and DPANN archaea in groundwater ecosystems.</title>
        <authorList>
            <person name="He C.Y."/>
            <person name="Keren R."/>
            <person name="Whittaker M."/>
            <person name="Farag I.F."/>
            <person name="Doudna J."/>
            <person name="Cate J.H.D."/>
            <person name="Banfield J.F."/>
        </authorList>
    </citation>
    <scope>NUCLEOTIDE SEQUENCE</scope>
    <source>
        <strain evidence="5">NC_groundwater_1586_Pr3_B-0.1um_66_15</strain>
    </source>
</reference>
<dbReference type="AlphaFoldDB" id="A0A933L2Y7"/>
<dbReference type="SUPFAM" id="SSF48008">
    <property type="entry name" value="GntR ligand-binding domain-like"/>
    <property type="match status" value="1"/>
</dbReference>
<evidence type="ECO:0000256" key="1">
    <source>
        <dbReference type="ARBA" id="ARBA00023015"/>
    </source>
</evidence>
<dbReference type="Pfam" id="PF00392">
    <property type="entry name" value="GntR"/>
    <property type="match status" value="1"/>
</dbReference>
<dbReference type="InterPro" id="IPR008920">
    <property type="entry name" value="TF_FadR/GntR_C"/>
</dbReference>
<dbReference type="PANTHER" id="PTHR43537:SF44">
    <property type="entry name" value="GNTR FAMILY REGULATORY PROTEIN"/>
    <property type="match status" value="1"/>
</dbReference>
<protein>
    <submittedName>
        <fullName evidence="5">FadR family transcriptional regulator</fullName>
    </submittedName>
</protein>
<dbReference type="GO" id="GO:0003677">
    <property type="term" value="F:DNA binding"/>
    <property type="evidence" value="ECO:0007669"/>
    <property type="project" value="UniProtKB-KW"/>
</dbReference>
<dbReference type="Pfam" id="PF07729">
    <property type="entry name" value="FCD"/>
    <property type="match status" value="1"/>
</dbReference>
<organism evidence="5 6">
    <name type="scientific">Devosia nanyangense</name>
    <dbReference type="NCBI Taxonomy" id="1228055"/>
    <lineage>
        <taxon>Bacteria</taxon>
        <taxon>Pseudomonadati</taxon>
        <taxon>Pseudomonadota</taxon>
        <taxon>Alphaproteobacteria</taxon>
        <taxon>Hyphomicrobiales</taxon>
        <taxon>Devosiaceae</taxon>
        <taxon>Devosia</taxon>
    </lineage>
</organism>
<dbReference type="GO" id="GO:0003700">
    <property type="term" value="F:DNA-binding transcription factor activity"/>
    <property type="evidence" value="ECO:0007669"/>
    <property type="project" value="InterPro"/>
</dbReference>
<sequence>MASLEKPTPRDGASSVSAAATVAKALAATILGEMAPGSSLPSEGDLAIRFGVSRLTVREAVKMLAGRGLLDVGRGRRAVVKEPTGIAFSDFLSGTIHNDPKGLFDLIELRMSIEVQSATLAARRASRAAITAIETALQGMRDAAEAGKGGADPAESERVFHGHDAAFHEAIALSSGNRLISYLFEAMSAPLQQSFFLSSRGHDLRGHTFDDTIAAHSAILDAIRDGNAKVAGAAMRHHLEETERDIRTALNSRALQPPLGLPLVQDG</sequence>
<accession>A0A933L2Y7</accession>
<dbReference type="InterPro" id="IPR000524">
    <property type="entry name" value="Tscrpt_reg_HTH_GntR"/>
</dbReference>
<dbReference type="Gene3D" id="1.10.10.10">
    <property type="entry name" value="Winged helix-like DNA-binding domain superfamily/Winged helix DNA-binding domain"/>
    <property type="match status" value="1"/>
</dbReference>
<evidence type="ECO:0000313" key="6">
    <source>
        <dbReference type="Proteomes" id="UP000782610"/>
    </source>
</evidence>
<dbReference type="InterPro" id="IPR036388">
    <property type="entry name" value="WH-like_DNA-bd_sf"/>
</dbReference>
<dbReference type="PROSITE" id="PS50949">
    <property type="entry name" value="HTH_GNTR"/>
    <property type="match status" value="1"/>
</dbReference>
<feature type="domain" description="HTH gntR-type" evidence="4">
    <location>
        <begin position="16"/>
        <end position="83"/>
    </location>
</feature>
<dbReference type="SMART" id="SM00895">
    <property type="entry name" value="FCD"/>
    <property type="match status" value="1"/>
</dbReference>
<dbReference type="Gene3D" id="1.20.120.530">
    <property type="entry name" value="GntR ligand-binding domain-like"/>
    <property type="match status" value="1"/>
</dbReference>
<evidence type="ECO:0000256" key="3">
    <source>
        <dbReference type="ARBA" id="ARBA00023163"/>
    </source>
</evidence>
<comment type="caution">
    <text evidence="5">The sequence shown here is derived from an EMBL/GenBank/DDBJ whole genome shotgun (WGS) entry which is preliminary data.</text>
</comment>